<dbReference type="PROSITE" id="PS50297">
    <property type="entry name" value="ANK_REP_REGION"/>
    <property type="match status" value="2"/>
</dbReference>
<feature type="repeat" description="ANK" evidence="3">
    <location>
        <begin position="331"/>
        <end position="355"/>
    </location>
</feature>
<dbReference type="SMART" id="SM00248">
    <property type="entry name" value="ANK"/>
    <property type="match status" value="12"/>
</dbReference>
<dbReference type="Pfam" id="PF12796">
    <property type="entry name" value="Ank_2"/>
    <property type="match status" value="2"/>
</dbReference>
<dbReference type="InterPro" id="IPR002110">
    <property type="entry name" value="Ankyrin_rpt"/>
</dbReference>
<evidence type="ECO:0000313" key="5">
    <source>
        <dbReference type="EMBL" id="RHZ47893.1"/>
    </source>
</evidence>
<dbReference type="PANTHER" id="PTHR24198">
    <property type="entry name" value="ANKYRIN REPEAT AND PROTEIN KINASE DOMAIN-CONTAINING PROTEIN"/>
    <property type="match status" value="1"/>
</dbReference>
<gene>
    <name evidence="5" type="ORF">CDV56_105812</name>
</gene>
<evidence type="ECO:0000256" key="1">
    <source>
        <dbReference type="ARBA" id="ARBA00022737"/>
    </source>
</evidence>
<dbReference type="PROSITE" id="PS50181">
    <property type="entry name" value="FBOX"/>
    <property type="match status" value="1"/>
</dbReference>
<dbReference type="Pfam" id="PF13637">
    <property type="entry name" value="Ank_4"/>
    <property type="match status" value="1"/>
</dbReference>
<evidence type="ECO:0000313" key="6">
    <source>
        <dbReference type="Proteomes" id="UP000215305"/>
    </source>
</evidence>
<organism evidence="5 6">
    <name type="scientific">Aspergillus thermomutatus</name>
    <name type="common">Neosartorya pseudofischeri</name>
    <dbReference type="NCBI Taxonomy" id="41047"/>
    <lineage>
        <taxon>Eukaryota</taxon>
        <taxon>Fungi</taxon>
        <taxon>Dikarya</taxon>
        <taxon>Ascomycota</taxon>
        <taxon>Pezizomycotina</taxon>
        <taxon>Eurotiomycetes</taxon>
        <taxon>Eurotiomycetidae</taxon>
        <taxon>Eurotiales</taxon>
        <taxon>Aspergillaceae</taxon>
        <taxon>Aspergillus</taxon>
        <taxon>Aspergillus subgen. Fumigati</taxon>
    </lineage>
</organism>
<dbReference type="AlphaFoldDB" id="A0A397GFW1"/>
<keyword evidence="2 3" id="KW-0040">ANK repeat</keyword>
<dbReference type="GeneID" id="38127786"/>
<reference evidence="5" key="1">
    <citation type="submission" date="2018-08" db="EMBL/GenBank/DDBJ databases">
        <title>Draft genome sequence of azole-resistant Aspergillus thermomutatus (Neosartorya pseudofischeri) strain HMR AF 39, isolated from a human nasal aspirate.</title>
        <authorList>
            <person name="Parent-Michaud M."/>
            <person name="Dufresne P.J."/>
            <person name="Fournier E."/>
            <person name="Martineau C."/>
            <person name="Moreira S."/>
            <person name="Perkins V."/>
            <person name="De Repentigny L."/>
            <person name="Dufresne S.F."/>
        </authorList>
    </citation>
    <scope>NUCLEOTIDE SEQUENCE [LARGE SCALE GENOMIC DNA]</scope>
    <source>
        <strain evidence="5">HMR AF 39</strain>
    </source>
</reference>
<dbReference type="EMBL" id="NKHU02000210">
    <property type="protein sequence ID" value="RHZ47893.1"/>
    <property type="molecule type" value="Genomic_DNA"/>
</dbReference>
<feature type="domain" description="F-box" evidence="4">
    <location>
        <begin position="1"/>
        <end position="46"/>
    </location>
</feature>
<dbReference type="InterPro" id="IPR036770">
    <property type="entry name" value="Ankyrin_rpt-contain_sf"/>
</dbReference>
<dbReference type="OrthoDB" id="20872at2759"/>
<accession>A0A397GFW1</accession>
<comment type="caution">
    <text evidence="5">The sequence shown here is derived from an EMBL/GenBank/DDBJ whole genome shotgun (WGS) entry which is preliminary data.</text>
</comment>
<name>A0A397GFW1_ASPTH</name>
<protein>
    <recommendedName>
        <fullName evidence="4">F-box domain-containing protein</fullName>
    </recommendedName>
</protein>
<dbReference type="STRING" id="41047.A0A397GFW1"/>
<sequence>MSLLNLPLELLYEIASYLESDRDLNALVRTCSPLYTVFNFELYRRDTNRDQDRALFWAIQHDRPKTLWKSLEAGELALWPTLLSLAAEHDSVTVMKALVQDGLDIKAVEELEGVSLLCLAVVNRSPKVLRYLLTRKDVDPNWKDVEGQTPLAYAASKCFNDLVKILLKSPRVDVNSTDNGGCTPLHLAAGKAHVYVVRTLLSDPWVDVGARDNVHHKTALLAAVEALGREIRGRSEKKVRLKHLRTIEALLDHPATSVNYATDHDLISLYLSSATCGYEGIFKLLWSKGVGPLPYKLDRPGILFEVAEHGQAGIMKMLLADGLEPDAREFTGRTSLSIAAEHKQIDVIRVLLSTGKVDINSKDLEGLTPLWWAMTHGWKKTGTDETVKLLIAHEATIPTIEEKPLLLKSLLKALENGDCFLSELLMDQLDQIKPMTSNTRQRLLSAVAKSRNVSLAETLLEKAGIDPNARNSKDRTVLDRAVRDGDMALLNLLLALDGIDLNSRAGNGDTALAIAMNELSAYFSDFPPTGGRQFYERCMAKLLQHKDVTTASLDSDRLIEFIIAYLSDGDQKLIKLLIAKDDRLVADAIVHEDGAETLLEWAQQNRHRAIVRMLIQKKRCMRRTN</sequence>
<feature type="repeat" description="ANK" evidence="3">
    <location>
        <begin position="180"/>
        <end position="202"/>
    </location>
</feature>
<dbReference type="InterPro" id="IPR001810">
    <property type="entry name" value="F-box_dom"/>
</dbReference>
<dbReference type="Pfam" id="PF12937">
    <property type="entry name" value="F-box-like"/>
    <property type="match status" value="1"/>
</dbReference>
<dbReference type="SUPFAM" id="SSF48403">
    <property type="entry name" value="Ankyrin repeat"/>
    <property type="match status" value="2"/>
</dbReference>
<dbReference type="VEuPathDB" id="FungiDB:CDV56_105812"/>
<dbReference type="PROSITE" id="PS50088">
    <property type="entry name" value="ANK_REPEAT"/>
    <property type="match status" value="2"/>
</dbReference>
<keyword evidence="1" id="KW-0677">Repeat</keyword>
<dbReference type="Proteomes" id="UP000215305">
    <property type="component" value="Unassembled WGS sequence"/>
</dbReference>
<keyword evidence="6" id="KW-1185">Reference proteome</keyword>
<dbReference type="RefSeq" id="XP_026611756.1">
    <property type="nucleotide sequence ID" value="XM_026759431.1"/>
</dbReference>
<evidence type="ECO:0000256" key="3">
    <source>
        <dbReference type="PROSITE-ProRule" id="PRU00023"/>
    </source>
</evidence>
<proteinExistence type="predicted"/>
<dbReference type="PANTHER" id="PTHR24198:SF165">
    <property type="entry name" value="ANKYRIN REPEAT-CONTAINING PROTEIN-RELATED"/>
    <property type="match status" value="1"/>
</dbReference>
<dbReference type="Gene3D" id="1.25.40.20">
    <property type="entry name" value="Ankyrin repeat-containing domain"/>
    <property type="match status" value="3"/>
</dbReference>
<evidence type="ECO:0000256" key="2">
    <source>
        <dbReference type="ARBA" id="ARBA00023043"/>
    </source>
</evidence>
<evidence type="ECO:0000259" key="4">
    <source>
        <dbReference type="PROSITE" id="PS50181"/>
    </source>
</evidence>